<keyword evidence="1 4" id="KW-0732">Signal</keyword>
<evidence type="ECO:0000256" key="1">
    <source>
        <dbReference type="ARBA" id="ARBA00022729"/>
    </source>
</evidence>
<gene>
    <name evidence="6" type="ORF">ACFYXQ_05385</name>
</gene>
<keyword evidence="7" id="KW-1185">Reference proteome</keyword>
<dbReference type="Proteomes" id="UP001601992">
    <property type="component" value="Unassembled WGS sequence"/>
</dbReference>
<feature type="chain" id="PRO_5047463573" description="Low molecular weight antigen MTB12-like C-terminal domain-containing protein" evidence="4">
    <location>
        <begin position="25"/>
        <end position="172"/>
    </location>
</feature>
<dbReference type="PROSITE" id="PS51257">
    <property type="entry name" value="PROKAR_LIPOPROTEIN"/>
    <property type="match status" value="1"/>
</dbReference>
<feature type="domain" description="Low molecular weight antigen MTB12-like C-terminal" evidence="5">
    <location>
        <begin position="58"/>
        <end position="167"/>
    </location>
</feature>
<comment type="caution">
    <text evidence="6">The sequence shown here is derived from an EMBL/GenBank/DDBJ whole genome shotgun (WGS) entry which is preliminary data.</text>
</comment>
<dbReference type="EMBL" id="JBIAQY010000002">
    <property type="protein sequence ID" value="MFF3567198.1"/>
    <property type="molecule type" value="Genomic_DNA"/>
</dbReference>
<name>A0ABW6RT57_9NOCA</name>
<evidence type="ECO:0000256" key="4">
    <source>
        <dbReference type="SAM" id="SignalP"/>
    </source>
</evidence>
<dbReference type="Pfam" id="PF26580">
    <property type="entry name" value="Mtb12_C"/>
    <property type="match status" value="1"/>
</dbReference>
<accession>A0ABW6RT57</accession>
<dbReference type="RefSeq" id="WP_040825689.1">
    <property type="nucleotide sequence ID" value="NZ_JBIAQY010000002.1"/>
</dbReference>
<proteinExistence type="inferred from homology"/>
<feature type="region of interest" description="Disordered" evidence="3">
    <location>
        <begin position="33"/>
        <end position="52"/>
    </location>
</feature>
<sequence>MRDTLFRRTAICAALVTVGASVLAGCGSSNSTTSSSTTAAAPSSAAATTSSAGTKADAATTQAITEVFTKFFDAKTSAADKATLVEKGDAFAPVLQAQASNPQAQGTSATVSAVTLDDPTHATVTYSIVMGGNPVLPNQTGKAVQDAGKWKVAAATFCQLMTLQGGKSAACS</sequence>
<comment type="similarity">
    <text evidence="2">Belongs to the MTB12 family.</text>
</comment>
<feature type="signal peptide" evidence="4">
    <location>
        <begin position="1"/>
        <end position="24"/>
    </location>
</feature>
<reference evidence="6 7" key="1">
    <citation type="submission" date="2024-10" db="EMBL/GenBank/DDBJ databases">
        <title>The Natural Products Discovery Center: Release of the First 8490 Sequenced Strains for Exploring Actinobacteria Biosynthetic Diversity.</title>
        <authorList>
            <person name="Kalkreuter E."/>
            <person name="Kautsar S.A."/>
            <person name="Yang D."/>
            <person name="Bader C.D."/>
            <person name="Teijaro C.N."/>
            <person name="Fluegel L."/>
            <person name="Davis C.M."/>
            <person name="Simpson J.R."/>
            <person name="Lauterbach L."/>
            <person name="Steele A.D."/>
            <person name="Gui C."/>
            <person name="Meng S."/>
            <person name="Li G."/>
            <person name="Viehrig K."/>
            <person name="Ye F."/>
            <person name="Su P."/>
            <person name="Kiefer A.F."/>
            <person name="Nichols A."/>
            <person name="Cepeda A.J."/>
            <person name="Yan W."/>
            <person name="Fan B."/>
            <person name="Jiang Y."/>
            <person name="Adhikari A."/>
            <person name="Zheng C.-J."/>
            <person name="Schuster L."/>
            <person name="Cowan T.M."/>
            <person name="Smanski M.J."/>
            <person name="Chevrette M.G."/>
            <person name="De Carvalho L.P.S."/>
            <person name="Shen B."/>
        </authorList>
    </citation>
    <scope>NUCLEOTIDE SEQUENCE [LARGE SCALE GENOMIC DNA]</scope>
    <source>
        <strain evidence="6 7">NPDC002593</strain>
    </source>
</reference>
<evidence type="ECO:0000256" key="3">
    <source>
        <dbReference type="SAM" id="MobiDB-lite"/>
    </source>
</evidence>
<evidence type="ECO:0000313" key="6">
    <source>
        <dbReference type="EMBL" id="MFF3567198.1"/>
    </source>
</evidence>
<dbReference type="InterPro" id="IPR058644">
    <property type="entry name" value="Mtb12-like_C"/>
</dbReference>
<evidence type="ECO:0000259" key="5">
    <source>
        <dbReference type="Pfam" id="PF26580"/>
    </source>
</evidence>
<evidence type="ECO:0000313" key="7">
    <source>
        <dbReference type="Proteomes" id="UP001601992"/>
    </source>
</evidence>
<evidence type="ECO:0000256" key="2">
    <source>
        <dbReference type="ARBA" id="ARBA00093774"/>
    </source>
</evidence>
<protein>
    <recommendedName>
        <fullName evidence="5">Low molecular weight antigen MTB12-like C-terminal domain-containing protein</fullName>
    </recommendedName>
</protein>
<organism evidence="6 7">
    <name type="scientific">Nocardia jiangxiensis</name>
    <dbReference type="NCBI Taxonomy" id="282685"/>
    <lineage>
        <taxon>Bacteria</taxon>
        <taxon>Bacillati</taxon>
        <taxon>Actinomycetota</taxon>
        <taxon>Actinomycetes</taxon>
        <taxon>Mycobacteriales</taxon>
        <taxon>Nocardiaceae</taxon>
        <taxon>Nocardia</taxon>
    </lineage>
</organism>